<dbReference type="Pfam" id="PF00171">
    <property type="entry name" value="Aldedh"/>
    <property type="match status" value="1"/>
</dbReference>
<evidence type="ECO:0000313" key="7">
    <source>
        <dbReference type="EMBL" id="KAH3680612.1"/>
    </source>
</evidence>
<dbReference type="OrthoDB" id="310895at2759"/>
<evidence type="ECO:0000256" key="5">
    <source>
        <dbReference type="RuleBase" id="RU003345"/>
    </source>
</evidence>
<name>A0A9P8PY09_9ASCO</name>
<reference evidence="7" key="2">
    <citation type="submission" date="2021-01" db="EMBL/GenBank/DDBJ databases">
        <authorList>
            <person name="Schikora-Tamarit M.A."/>
        </authorList>
    </citation>
    <scope>NUCLEOTIDE SEQUENCE</scope>
    <source>
        <strain evidence="7">CBS6341</strain>
    </source>
</reference>
<dbReference type="InterPro" id="IPR016160">
    <property type="entry name" value="Ald_DH_CS_CYS"/>
</dbReference>
<dbReference type="PANTHER" id="PTHR43720">
    <property type="entry name" value="2-AMINOMUCONIC SEMIALDEHYDE DEHYDROGENASE"/>
    <property type="match status" value="1"/>
</dbReference>
<evidence type="ECO:0000256" key="2">
    <source>
        <dbReference type="ARBA" id="ARBA00023002"/>
    </source>
</evidence>
<dbReference type="EMBL" id="JAEUBF010000082">
    <property type="protein sequence ID" value="KAH3680612.1"/>
    <property type="molecule type" value="Genomic_DNA"/>
</dbReference>
<dbReference type="InterPro" id="IPR029510">
    <property type="entry name" value="Ald_DH_CS_GLU"/>
</dbReference>
<dbReference type="GO" id="GO:0004029">
    <property type="term" value="F:aldehyde dehydrogenase (NAD+) activity"/>
    <property type="evidence" value="ECO:0007669"/>
    <property type="project" value="TreeGrafter"/>
</dbReference>
<feature type="active site" evidence="4">
    <location>
        <position position="265"/>
    </location>
</feature>
<dbReference type="PROSITE" id="PS00070">
    <property type="entry name" value="ALDEHYDE_DEHYDR_CYS"/>
    <property type="match status" value="1"/>
</dbReference>
<dbReference type="Gene3D" id="3.40.309.10">
    <property type="entry name" value="Aldehyde Dehydrogenase, Chain A, domain 2"/>
    <property type="match status" value="1"/>
</dbReference>
<evidence type="ECO:0000259" key="6">
    <source>
        <dbReference type="Pfam" id="PF00171"/>
    </source>
</evidence>
<sequence>MSDLFVDIKLPTGETYEQPIGLFINNEYRPSSDGFKFDTVNPATGEKIVSVYGASNEDVDYAVKIAKETFENTWSKITGSEKGELLYKLAQLIHRDREILAKIDTLNAGKPFTTNSLNDIDQVLELTKFYAGYADKLDGKYVPISDSKFVYEINEPFGVVGLIVPWNYPLAMASWKLQSAIAAGNTVVIKSAENTPLSLLYLGKLIKEAGFPPGVLNIVSGLGPTTGSAIVKSTEVDKISFTGSTTVGKLIQQQASINLKNITLECGGKSPAVIFKDSNIDEAVKWVSLGIFYNSGQNCTANSRILIEDEIYDEFIEKFQSHTKKNWFIGDPFDSNTTIGPLISKIHYSKVTSYLKHAQDVENLSKLEISNIKTSDYPNGFFVNPTLFLNVPTTSKLFQEEIFGPIATVTKFSGFDQAIKIANDSIYGLGSAVFTKDIKKAHKFAKLLKAGTVWINSSNDEDIKASFGGYKMSGVGREMGIEGIKAFTQVKAIHVNLDDETS</sequence>
<dbReference type="Proteomes" id="UP000769528">
    <property type="component" value="Unassembled WGS sequence"/>
</dbReference>
<accession>A0A9P8PY09</accession>
<dbReference type="SUPFAM" id="SSF53720">
    <property type="entry name" value="ALDH-like"/>
    <property type="match status" value="1"/>
</dbReference>
<keyword evidence="3" id="KW-0520">NAD</keyword>
<feature type="domain" description="Aldehyde dehydrogenase" evidence="6">
    <location>
        <begin position="32"/>
        <end position="493"/>
    </location>
</feature>
<dbReference type="InterPro" id="IPR016161">
    <property type="entry name" value="Ald_DH/histidinol_DH"/>
</dbReference>
<proteinExistence type="inferred from homology"/>
<dbReference type="InterPro" id="IPR016162">
    <property type="entry name" value="Ald_DH_N"/>
</dbReference>
<reference evidence="7" key="1">
    <citation type="journal article" date="2021" name="Open Biol.">
        <title>Shared evolutionary footprints suggest mitochondrial oxidative damage underlies multiple complex I losses in fungi.</title>
        <authorList>
            <person name="Schikora-Tamarit M.A."/>
            <person name="Marcet-Houben M."/>
            <person name="Nosek J."/>
            <person name="Gabaldon T."/>
        </authorList>
    </citation>
    <scope>NUCLEOTIDE SEQUENCE</scope>
    <source>
        <strain evidence="7">CBS6341</strain>
    </source>
</reference>
<dbReference type="FunFam" id="3.40.605.10:FF:000050">
    <property type="entry name" value="Aldehyde dehydrogenase, mitochondrial"/>
    <property type="match status" value="1"/>
</dbReference>
<organism evidence="7 8">
    <name type="scientific">Wickerhamomyces mucosus</name>
    <dbReference type="NCBI Taxonomy" id="1378264"/>
    <lineage>
        <taxon>Eukaryota</taxon>
        <taxon>Fungi</taxon>
        <taxon>Dikarya</taxon>
        <taxon>Ascomycota</taxon>
        <taxon>Saccharomycotina</taxon>
        <taxon>Saccharomycetes</taxon>
        <taxon>Phaffomycetales</taxon>
        <taxon>Wickerhamomycetaceae</taxon>
        <taxon>Wickerhamomyces</taxon>
    </lineage>
</organism>
<dbReference type="AlphaFoldDB" id="A0A9P8PY09"/>
<evidence type="ECO:0000256" key="3">
    <source>
        <dbReference type="ARBA" id="ARBA00023027"/>
    </source>
</evidence>
<gene>
    <name evidence="7" type="ORF">WICMUC_000232</name>
</gene>
<dbReference type="Gene3D" id="3.40.605.10">
    <property type="entry name" value="Aldehyde Dehydrogenase, Chain A, domain 1"/>
    <property type="match status" value="1"/>
</dbReference>
<dbReference type="PANTHER" id="PTHR43720:SF2">
    <property type="entry name" value="2-AMINOMUCONIC SEMIALDEHYDE DEHYDROGENASE"/>
    <property type="match status" value="1"/>
</dbReference>
<evidence type="ECO:0000256" key="1">
    <source>
        <dbReference type="ARBA" id="ARBA00009986"/>
    </source>
</evidence>
<comment type="similarity">
    <text evidence="1 5">Belongs to the aldehyde dehydrogenase family.</text>
</comment>
<dbReference type="FunFam" id="3.40.309.10:FF:000012">
    <property type="entry name" value="Betaine aldehyde dehydrogenase"/>
    <property type="match status" value="1"/>
</dbReference>
<dbReference type="PROSITE" id="PS00687">
    <property type="entry name" value="ALDEHYDE_DEHYDR_GLU"/>
    <property type="match status" value="1"/>
</dbReference>
<dbReference type="GO" id="GO:0006598">
    <property type="term" value="P:polyamine catabolic process"/>
    <property type="evidence" value="ECO:0007669"/>
    <property type="project" value="TreeGrafter"/>
</dbReference>
<protein>
    <recommendedName>
        <fullName evidence="6">Aldehyde dehydrogenase domain-containing protein</fullName>
    </recommendedName>
</protein>
<dbReference type="InterPro" id="IPR015590">
    <property type="entry name" value="Aldehyde_DH_dom"/>
</dbReference>
<comment type="caution">
    <text evidence="7">The sequence shown here is derived from an EMBL/GenBank/DDBJ whole genome shotgun (WGS) entry which is preliminary data.</text>
</comment>
<evidence type="ECO:0000313" key="8">
    <source>
        <dbReference type="Proteomes" id="UP000769528"/>
    </source>
</evidence>
<keyword evidence="2 5" id="KW-0560">Oxidoreductase</keyword>
<keyword evidence="8" id="KW-1185">Reference proteome</keyword>
<evidence type="ECO:0000256" key="4">
    <source>
        <dbReference type="PROSITE-ProRule" id="PRU10007"/>
    </source>
</evidence>
<dbReference type="InterPro" id="IPR016163">
    <property type="entry name" value="Ald_DH_C"/>
</dbReference>